<keyword evidence="2" id="KW-1185">Reference proteome</keyword>
<evidence type="ECO:0000313" key="1">
    <source>
        <dbReference type="EMBL" id="GAA4356175.1"/>
    </source>
</evidence>
<reference evidence="2" key="1">
    <citation type="journal article" date="2019" name="Int. J. Syst. Evol. Microbiol.">
        <title>The Global Catalogue of Microorganisms (GCM) 10K type strain sequencing project: providing services to taxonomists for standard genome sequencing and annotation.</title>
        <authorList>
            <consortium name="The Broad Institute Genomics Platform"/>
            <consortium name="The Broad Institute Genome Sequencing Center for Infectious Disease"/>
            <person name="Wu L."/>
            <person name="Ma J."/>
        </authorList>
    </citation>
    <scope>NUCLEOTIDE SEQUENCE [LARGE SCALE GENOMIC DNA]</scope>
    <source>
        <strain evidence="2">JCM 17923</strain>
    </source>
</reference>
<name>A0ABP8ID98_9BACT</name>
<evidence type="ECO:0000313" key="2">
    <source>
        <dbReference type="Proteomes" id="UP001501153"/>
    </source>
</evidence>
<dbReference type="Proteomes" id="UP001501153">
    <property type="component" value="Unassembled WGS sequence"/>
</dbReference>
<gene>
    <name evidence="1" type="ORF">GCM10023185_19750</name>
</gene>
<comment type="caution">
    <text evidence="1">The sequence shown here is derived from an EMBL/GenBank/DDBJ whole genome shotgun (WGS) entry which is preliminary data.</text>
</comment>
<protein>
    <submittedName>
        <fullName evidence="1">Uncharacterized protein</fullName>
    </submittedName>
</protein>
<sequence length="104" mass="11981">MSLHEVWEVFTKDMKTHHAVMKSRGFRLSDEVLGVGARWENDAKTTLVVNYDGTRKAQSIRYYVPARSTCAKLVRAEIEAAGFVKDFEKTAPENSKRTYYYEVV</sequence>
<dbReference type="EMBL" id="BAABGZ010000019">
    <property type="protein sequence ID" value="GAA4356175.1"/>
    <property type="molecule type" value="Genomic_DNA"/>
</dbReference>
<accession>A0ABP8ID98</accession>
<proteinExistence type="predicted"/>
<organism evidence="1 2">
    <name type="scientific">Hymenobacter saemangeumensis</name>
    <dbReference type="NCBI Taxonomy" id="1084522"/>
    <lineage>
        <taxon>Bacteria</taxon>
        <taxon>Pseudomonadati</taxon>
        <taxon>Bacteroidota</taxon>
        <taxon>Cytophagia</taxon>
        <taxon>Cytophagales</taxon>
        <taxon>Hymenobacteraceae</taxon>
        <taxon>Hymenobacter</taxon>
    </lineage>
</organism>